<evidence type="ECO:0000256" key="4">
    <source>
        <dbReference type="ARBA" id="ARBA00022481"/>
    </source>
</evidence>
<name>A0ABM8EM84_9BACT</name>
<organism evidence="13 14">
    <name type="scientific">Geotalea uraniireducens</name>
    <dbReference type="NCBI Taxonomy" id="351604"/>
    <lineage>
        <taxon>Bacteria</taxon>
        <taxon>Pseudomonadati</taxon>
        <taxon>Thermodesulfobacteriota</taxon>
        <taxon>Desulfuromonadia</taxon>
        <taxon>Geobacterales</taxon>
        <taxon>Geobacteraceae</taxon>
        <taxon>Geotalea</taxon>
    </lineage>
</organism>
<comment type="subcellular location">
    <subcellularLocation>
        <location evidence="1">Cell inner membrane</location>
        <topology evidence="1">Single-pass membrane protein</topology>
    </subcellularLocation>
</comment>
<keyword evidence="5" id="KW-0997">Cell inner membrane</keyword>
<accession>A0ABM8EM84</accession>
<evidence type="ECO:0000256" key="3">
    <source>
        <dbReference type="ARBA" id="ARBA00022475"/>
    </source>
</evidence>
<evidence type="ECO:0000256" key="7">
    <source>
        <dbReference type="ARBA" id="ARBA00022989"/>
    </source>
</evidence>
<keyword evidence="4" id="KW-0488">Methylation</keyword>
<feature type="transmembrane region" description="Helical" evidence="11">
    <location>
        <begin position="20"/>
        <end position="42"/>
    </location>
</feature>
<comment type="similarity">
    <text evidence="9">Belongs to the GSP H family.</text>
</comment>
<dbReference type="InterPro" id="IPR022346">
    <property type="entry name" value="T2SS_GspH"/>
</dbReference>
<evidence type="ECO:0000259" key="12">
    <source>
        <dbReference type="Pfam" id="PF12019"/>
    </source>
</evidence>
<evidence type="ECO:0000256" key="9">
    <source>
        <dbReference type="ARBA" id="ARBA00025772"/>
    </source>
</evidence>
<dbReference type="Pfam" id="PF12019">
    <property type="entry name" value="GspH"/>
    <property type="match status" value="1"/>
</dbReference>
<keyword evidence="6 11" id="KW-0812">Transmembrane</keyword>
<dbReference type="NCBIfam" id="TIGR02532">
    <property type="entry name" value="IV_pilin_GFxxxE"/>
    <property type="match status" value="1"/>
</dbReference>
<keyword evidence="8 11" id="KW-0472">Membrane</keyword>
<dbReference type="Pfam" id="PF07963">
    <property type="entry name" value="N_methyl"/>
    <property type="match status" value="1"/>
</dbReference>
<dbReference type="RefSeq" id="WP_281999809.1">
    <property type="nucleotide sequence ID" value="NZ_AP027151.1"/>
</dbReference>
<keyword evidence="3" id="KW-1003">Cell membrane</keyword>
<evidence type="ECO:0000256" key="6">
    <source>
        <dbReference type="ARBA" id="ARBA00022692"/>
    </source>
</evidence>
<evidence type="ECO:0000256" key="10">
    <source>
        <dbReference type="ARBA" id="ARBA00030775"/>
    </source>
</evidence>
<evidence type="ECO:0000256" key="5">
    <source>
        <dbReference type="ARBA" id="ARBA00022519"/>
    </source>
</evidence>
<evidence type="ECO:0000313" key="13">
    <source>
        <dbReference type="EMBL" id="BDV43683.1"/>
    </source>
</evidence>
<evidence type="ECO:0000256" key="2">
    <source>
        <dbReference type="ARBA" id="ARBA00021549"/>
    </source>
</evidence>
<evidence type="ECO:0000256" key="1">
    <source>
        <dbReference type="ARBA" id="ARBA00004377"/>
    </source>
</evidence>
<dbReference type="SUPFAM" id="SSF54523">
    <property type="entry name" value="Pili subunits"/>
    <property type="match status" value="1"/>
</dbReference>
<keyword evidence="7 11" id="KW-1133">Transmembrane helix</keyword>
<reference evidence="13 14" key="1">
    <citation type="submission" date="2022-12" db="EMBL/GenBank/DDBJ databases">
        <title>Polyphasic characterization of Geotalea uranireducens NIT-SL11 newly isolated from a complex of sewage sludge and microbially reduced graphene oxide.</title>
        <authorList>
            <person name="Xie L."/>
            <person name="Yoshida N."/>
            <person name="Meng L."/>
        </authorList>
    </citation>
    <scope>NUCLEOTIDE SEQUENCE [LARGE SCALE GENOMIC DNA]</scope>
    <source>
        <strain evidence="13 14">NIT-SL11</strain>
    </source>
</reference>
<keyword evidence="14" id="KW-1185">Reference proteome</keyword>
<protein>
    <recommendedName>
        <fullName evidence="2">Type II secretion system protein H</fullName>
    </recommendedName>
    <alternativeName>
        <fullName evidence="10">General secretion pathway protein H</fullName>
    </alternativeName>
</protein>
<evidence type="ECO:0000256" key="11">
    <source>
        <dbReference type="SAM" id="Phobius"/>
    </source>
</evidence>
<dbReference type="EMBL" id="AP027151">
    <property type="protein sequence ID" value="BDV43683.1"/>
    <property type="molecule type" value="Genomic_DNA"/>
</dbReference>
<dbReference type="Gene3D" id="3.30.700.10">
    <property type="entry name" value="Glycoprotein, Type 4 Pilin"/>
    <property type="match status" value="1"/>
</dbReference>
<dbReference type="Proteomes" id="UP001317705">
    <property type="component" value="Chromosome"/>
</dbReference>
<proteinExistence type="inferred from homology"/>
<dbReference type="InterPro" id="IPR045584">
    <property type="entry name" value="Pilin-like"/>
</dbReference>
<evidence type="ECO:0000313" key="14">
    <source>
        <dbReference type="Proteomes" id="UP001317705"/>
    </source>
</evidence>
<feature type="domain" description="General secretion pathway GspH" evidence="12">
    <location>
        <begin position="53"/>
        <end position="163"/>
    </location>
</feature>
<sequence>MQRTRQDDVQAKLAQRGFTLAELLTAIAIMAVVFALAVPNLIQWQQNALYREAAQSVLAALRSTRSGAVTYNIQHETEFDNATNQYRITRKSASTSALFDRVVQPWSALPAGVFLNCSSASSLNIVFNPNGTATIPNSATTAAIRIKDNSSTTRFSVEVSQSGLVMIR</sequence>
<dbReference type="InterPro" id="IPR012902">
    <property type="entry name" value="N_methyl_site"/>
</dbReference>
<evidence type="ECO:0000256" key="8">
    <source>
        <dbReference type="ARBA" id="ARBA00023136"/>
    </source>
</evidence>
<gene>
    <name evidence="13" type="ORF">GURASL_26060</name>
</gene>